<reference evidence="2 3" key="1">
    <citation type="submission" date="2021-08" db="EMBL/GenBank/DDBJ databases">
        <title>Bartonella raoulti 094 sp. nov.</title>
        <authorList>
            <person name="Zgheib R."/>
            <person name="Hammoud A."/>
        </authorList>
    </citation>
    <scope>NUCLEOTIDE SEQUENCE [LARGE SCALE GENOMIC DNA]</scope>
    <source>
        <strain evidence="2 3">094</strain>
    </source>
</reference>
<protein>
    <submittedName>
        <fullName evidence="2">SH3 domain-containing protein</fullName>
    </submittedName>
</protein>
<dbReference type="PROSITE" id="PS51781">
    <property type="entry name" value="SH3B"/>
    <property type="match status" value="1"/>
</dbReference>
<evidence type="ECO:0000313" key="2">
    <source>
        <dbReference type="EMBL" id="MBX4335183.1"/>
    </source>
</evidence>
<accession>A0ABS7I6H0</accession>
<dbReference type="Pfam" id="PF08239">
    <property type="entry name" value="SH3_3"/>
    <property type="match status" value="1"/>
</dbReference>
<dbReference type="Proteomes" id="UP000746918">
    <property type="component" value="Unassembled WGS sequence"/>
</dbReference>
<dbReference type="RefSeq" id="WP_220716495.1">
    <property type="nucleotide sequence ID" value="NZ_JAIFRO010000001.1"/>
</dbReference>
<comment type="caution">
    <text evidence="2">The sequence shown here is derived from an EMBL/GenBank/DDBJ whole genome shotgun (WGS) entry which is preliminary data.</text>
</comment>
<sequence length="209" mass="23403">MVNKNFLSTTMILLTLGGAGLGVSSSYSIAGTAAYVRENHAVLRTGPATAYKVITTVPTGAKVQINGCLSNKNWCFLHYKGKAGWVFARFLNVNHIPTVSFTKTRMIPSSKMIVQKEKVKQPTSGFKALKVPQKTKKHVQKSYRKDLIIDSTGVKKRDERAIFNPSPKAQNISVKHVTAYNPFFPDDVNFKNFERNETRYRIITYPSSL</sequence>
<proteinExistence type="predicted"/>
<evidence type="ECO:0000313" key="3">
    <source>
        <dbReference type="Proteomes" id="UP000746918"/>
    </source>
</evidence>
<feature type="domain" description="SH3b" evidence="1">
    <location>
        <begin position="24"/>
        <end position="95"/>
    </location>
</feature>
<dbReference type="EMBL" id="JAIFRO010000001">
    <property type="protein sequence ID" value="MBX4335183.1"/>
    <property type="molecule type" value="Genomic_DNA"/>
</dbReference>
<evidence type="ECO:0000259" key="1">
    <source>
        <dbReference type="PROSITE" id="PS51781"/>
    </source>
</evidence>
<dbReference type="Gene3D" id="2.30.30.40">
    <property type="entry name" value="SH3 Domains"/>
    <property type="match status" value="1"/>
</dbReference>
<dbReference type="InterPro" id="IPR003646">
    <property type="entry name" value="SH3-like_bac-type"/>
</dbReference>
<name>A0ABS7I6H0_9HYPH</name>
<dbReference type="SMART" id="SM00287">
    <property type="entry name" value="SH3b"/>
    <property type="match status" value="1"/>
</dbReference>
<organism evidence="2 3">
    <name type="scientific">Bartonella raoultii</name>
    <dbReference type="NCBI Taxonomy" id="1457020"/>
    <lineage>
        <taxon>Bacteria</taxon>
        <taxon>Pseudomonadati</taxon>
        <taxon>Pseudomonadota</taxon>
        <taxon>Alphaproteobacteria</taxon>
        <taxon>Hyphomicrobiales</taxon>
        <taxon>Bartonellaceae</taxon>
        <taxon>Bartonella</taxon>
    </lineage>
</organism>
<gene>
    <name evidence="2" type="ORF">K3248_00935</name>
</gene>
<keyword evidence="3" id="KW-1185">Reference proteome</keyword>